<dbReference type="Proteomes" id="UP001054889">
    <property type="component" value="Unassembled WGS sequence"/>
</dbReference>
<reference evidence="2" key="1">
    <citation type="journal article" date="2018" name="DNA Res.">
        <title>Multiple hybrid de novo genome assembly of finger millet, an orphan allotetraploid crop.</title>
        <authorList>
            <person name="Hatakeyama M."/>
            <person name="Aluri S."/>
            <person name="Balachadran M.T."/>
            <person name="Sivarajan S.R."/>
            <person name="Patrignani A."/>
            <person name="Gruter S."/>
            <person name="Poveda L."/>
            <person name="Shimizu-Inatsugi R."/>
            <person name="Baeten J."/>
            <person name="Francoijs K.J."/>
            <person name="Nataraja K.N."/>
            <person name="Reddy Y.A.N."/>
            <person name="Phadnis S."/>
            <person name="Ravikumar R.L."/>
            <person name="Schlapbach R."/>
            <person name="Sreeman S.M."/>
            <person name="Shimizu K.K."/>
        </authorList>
    </citation>
    <scope>NUCLEOTIDE SEQUENCE</scope>
</reference>
<feature type="region of interest" description="Disordered" evidence="1">
    <location>
        <begin position="19"/>
        <end position="42"/>
    </location>
</feature>
<feature type="region of interest" description="Disordered" evidence="1">
    <location>
        <begin position="64"/>
        <end position="100"/>
    </location>
</feature>
<feature type="compositionally biased region" description="Low complexity" evidence="1">
    <location>
        <begin position="74"/>
        <end position="90"/>
    </location>
</feature>
<evidence type="ECO:0000256" key="1">
    <source>
        <dbReference type="SAM" id="MobiDB-lite"/>
    </source>
</evidence>
<evidence type="ECO:0000313" key="3">
    <source>
        <dbReference type="Proteomes" id="UP001054889"/>
    </source>
</evidence>
<dbReference type="EMBL" id="BQKI01000083">
    <property type="protein sequence ID" value="GJN32011.1"/>
    <property type="molecule type" value="Genomic_DNA"/>
</dbReference>
<comment type="caution">
    <text evidence="2">The sequence shown here is derived from an EMBL/GenBank/DDBJ whole genome shotgun (WGS) entry which is preliminary data.</text>
</comment>
<name>A0AAV5FCN6_ELECO</name>
<sequence>MGRQRRSWTVPVYVLNNEMLDIHPGDEDLPPPDNGDPHPFDDIQLQANMQQAQQFNDLLDQQIAQNQGWPEWEQAANAAPAAQGPDQDQQSGVSSASVQNVVMRGAGPEVEIQLGYPNGAQLADHLANEEFQWPDFLPAMSGNEEPIEDQQQHGQQDMDIDQPAQGVAEN</sequence>
<evidence type="ECO:0000313" key="2">
    <source>
        <dbReference type="EMBL" id="GJN32011.1"/>
    </source>
</evidence>
<proteinExistence type="predicted"/>
<feature type="region of interest" description="Disordered" evidence="1">
    <location>
        <begin position="133"/>
        <end position="170"/>
    </location>
</feature>
<organism evidence="2 3">
    <name type="scientific">Eleusine coracana subsp. coracana</name>
    <dbReference type="NCBI Taxonomy" id="191504"/>
    <lineage>
        <taxon>Eukaryota</taxon>
        <taxon>Viridiplantae</taxon>
        <taxon>Streptophyta</taxon>
        <taxon>Embryophyta</taxon>
        <taxon>Tracheophyta</taxon>
        <taxon>Spermatophyta</taxon>
        <taxon>Magnoliopsida</taxon>
        <taxon>Liliopsida</taxon>
        <taxon>Poales</taxon>
        <taxon>Poaceae</taxon>
        <taxon>PACMAD clade</taxon>
        <taxon>Chloridoideae</taxon>
        <taxon>Cynodonteae</taxon>
        <taxon>Eleusininae</taxon>
        <taxon>Eleusine</taxon>
    </lineage>
</organism>
<reference evidence="2" key="2">
    <citation type="submission" date="2021-12" db="EMBL/GenBank/DDBJ databases">
        <title>Resequencing data analysis of finger millet.</title>
        <authorList>
            <person name="Hatakeyama M."/>
            <person name="Aluri S."/>
            <person name="Balachadran M.T."/>
            <person name="Sivarajan S.R."/>
            <person name="Poveda L."/>
            <person name="Shimizu-Inatsugi R."/>
            <person name="Schlapbach R."/>
            <person name="Sreeman S.M."/>
            <person name="Shimizu K.K."/>
        </authorList>
    </citation>
    <scope>NUCLEOTIDE SEQUENCE</scope>
</reference>
<accession>A0AAV5FCN6</accession>
<protein>
    <submittedName>
        <fullName evidence="2">Uncharacterized protein</fullName>
    </submittedName>
</protein>
<feature type="compositionally biased region" description="Polar residues" evidence="1">
    <location>
        <begin position="91"/>
        <end position="100"/>
    </location>
</feature>
<dbReference type="AlphaFoldDB" id="A0AAV5FCN6"/>
<keyword evidence="3" id="KW-1185">Reference proteome</keyword>
<gene>
    <name evidence="2" type="primary">gb20478</name>
    <name evidence="2" type="ORF">PR202_gb20478</name>
</gene>